<dbReference type="RefSeq" id="WP_089996602.1">
    <property type="nucleotide sequence ID" value="NZ_FOIZ01000002.1"/>
</dbReference>
<gene>
    <name evidence="3" type="ORF">SAMN04488515_3058</name>
</gene>
<feature type="chain" id="PRO_5011686675" evidence="1">
    <location>
        <begin position="21"/>
        <end position="121"/>
    </location>
</feature>
<dbReference type="EMBL" id="FOIZ01000002">
    <property type="protein sequence ID" value="SEW43297.1"/>
    <property type="molecule type" value="Genomic_DNA"/>
</dbReference>
<feature type="domain" description="DM13" evidence="2">
    <location>
        <begin position="27"/>
        <end position="121"/>
    </location>
</feature>
<evidence type="ECO:0000256" key="1">
    <source>
        <dbReference type="SAM" id="SignalP"/>
    </source>
</evidence>
<dbReference type="InterPro" id="IPR019545">
    <property type="entry name" value="DM13_domain"/>
</dbReference>
<keyword evidence="1" id="KW-0732">Signal</keyword>
<organism evidence="3 4">
    <name type="scientific">Cognatiyoonia koreensis</name>
    <dbReference type="NCBI Taxonomy" id="364200"/>
    <lineage>
        <taxon>Bacteria</taxon>
        <taxon>Pseudomonadati</taxon>
        <taxon>Pseudomonadota</taxon>
        <taxon>Alphaproteobacteria</taxon>
        <taxon>Rhodobacterales</taxon>
        <taxon>Paracoccaceae</taxon>
        <taxon>Cognatiyoonia</taxon>
    </lineage>
</organism>
<dbReference type="Proteomes" id="UP000199167">
    <property type="component" value="Unassembled WGS sequence"/>
</dbReference>
<evidence type="ECO:0000313" key="3">
    <source>
        <dbReference type="EMBL" id="SEW43297.1"/>
    </source>
</evidence>
<dbReference type="STRING" id="364200.SAMN04488515_3058"/>
<dbReference type="OrthoDB" id="6106486at2"/>
<feature type="signal peptide" evidence="1">
    <location>
        <begin position="1"/>
        <end position="20"/>
    </location>
</feature>
<protein>
    <submittedName>
        <fullName evidence="3">TAT (Twin-arginine translocation) pathway signal sequence</fullName>
    </submittedName>
</protein>
<name>A0A1I0RPS0_9RHOB</name>
<dbReference type="Pfam" id="PF10517">
    <property type="entry name" value="DM13"/>
    <property type="match status" value="1"/>
</dbReference>
<sequence length="121" mass="12750">MNRRHFLITGLAVTAAPAFAGGHGRLGNFRGLSNHVTTGTAELASDGVQLLDDFTFDGAPDPKVALGKDGTYDPSTLMGPLQSNTGASKYALPAGINPDDYNEVWIWCERFNVPLGVASVS</sequence>
<dbReference type="AlphaFoldDB" id="A0A1I0RPS0"/>
<evidence type="ECO:0000313" key="4">
    <source>
        <dbReference type="Proteomes" id="UP000199167"/>
    </source>
</evidence>
<keyword evidence="4" id="KW-1185">Reference proteome</keyword>
<reference evidence="3 4" key="1">
    <citation type="submission" date="2016-10" db="EMBL/GenBank/DDBJ databases">
        <authorList>
            <person name="de Groot N.N."/>
        </authorList>
    </citation>
    <scope>NUCLEOTIDE SEQUENCE [LARGE SCALE GENOMIC DNA]</scope>
    <source>
        <strain evidence="3 4">DSM 17925</strain>
    </source>
</reference>
<evidence type="ECO:0000259" key="2">
    <source>
        <dbReference type="PROSITE" id="PS51549"/>
    </source>
</evidence>
<proteinExistence type="predicted"/>
<dbReference type="PROSITE" id="PS51549">
    <property type="entry name" value="DM13"/>
    <property type="match status" value="1"/>
</dbReference>
<accession>A0A1I0RPS0</accession>